<dbReference type="HOGENOM" id="CLU_1386075_0_0_1"/>
<dbReference type="AlphaFoldDB" id="A0A0D3GF30"/>
<sequence length="197" mass="22021">MCYLQKKRLNFATARALHWKCAPILSFLVTSKSLQIFQKKTGTLVKGLDAFKKSQNWTPSAGADEEQQLAQRLRGVELPEHHELVERSRCGCRVVFLTELSHCAIHDMDDDAQVNYVTAGERMRSCALSSLQVRLRRGPDLPVASQRRRSHPLHLLVLVLSGSPIRTHSTTPLPASPVSWLGRSGWASALRDASMQV</sequence>
<evidence type="ECO:0000313" key="2">
    <source>
        <dbReference type="Proteomes" id="UP000026960"/>
    </source>
</evidence>
<keyword evidence="2" id="KW-1185">Reference proteome</keyword>
<organism evidence="1">
    <name type="scientific">Oryza barthii</name>
    <dbReference type="NCBI Taxonomy" id="65489"/>
    <lineage>
        <taxon>Eukaryota</taxon>
        <taxon>Viridiplantae</taxon>
        <taxon>Streptophyta</taxon>
        <taxon>Embryophyta</taxon>
        <taxon>Tracheophyta</taxon>
        <taxon>Spermatophyta</taxon>
        <taxon>Magnoliopsida</taxon>
        <taxon>Liliopsida</taxon>
        <taxon>Poales</taxon>
        <taxon>Poaceae</taxon>
        <taxon>BOP clade</taxon>
        <taxon>Oryzoideae</taxon>
        <taxon>Oryzeae</taxon>
        <taxon>Oryzinae</taxon>
        <taxon>Oryza</taxon>
    </lineage>
</organism>
<reference evidence="1" key="1">
    <citation type="journal article" date="2009" name="Rice">
        <title>De Novo Next Generation Sequencing of Plant Genomes.</title>
        <authorList>
            <person name="Rounsley S."/>
            <person name="Marri P.R."/>
            <person name="Yu Y."/>
            <person name="He R."/>
            <person name="Sisneros N."/>
            <person name="Goicoechea J.L."/>
            <person name="Lee S.J."/>
            <person name="Angelova A."/>
            <person name="Kudrna D."/>
            <person name="Luo M."/>
            <person name="Affourtit J."/>
            <person name="Desany B."/>
            <person name="Knight J."/>
            <person name="Niazi F."/>
            <person name="Egholm M."/>
            <person name="Wing R.A."/>
        </authorList>
    </citation>
    <scope>NUCLEOTIDE SEQUENCE [LARGE SCALE GENOMIC DNA]</scope>
    <source>
        <strain evidence="1">cv. IRGC 105608</strain>
    </source>
</reference>
<dbReference type="EnsemblPlants" id="OBART06G10000.1">
    <property type="protein sequence ID" value="OBART06G10000.1"/>
    <property type="gene ID" value="OBART06G10000"/>
</dbReference>
<dbReference type="Gramene" id="OBART06G10000.1">
    <property type="protein sequence ID" value="OBART06G10000.1"/>
    <property type="gene ID" value="OBART06G10000"/>
</dbReference>
<dbReference type="Proteomes" id="UP000026960">
    <property type="component" value="Chromosome 6"/>
</dbReference>
<reference evidence="1" key="2">
    <citation type="submission" date="2015-03" db="UniProtKB">
        <authorList>
            <consortium name="EnsemblPlants"/>
        </authorList>
    </citation>
    <scope>IDENTIFICATION</scope>
</reference>
<evidence type="ECO:0000313" key="1">
    <source>
        <dbReference type="EnsemblPlants" id="OBART06G10000.1"/>
    </source>
</evidence>
<dbReference type="PaxDb" id="65489-OBART06G10000.1"/>
<protein>
    <submittedName>
        <fullName evidence="1">Uncharacterized protein</fullName>
    </submittedName>
</protein>
<accession>A0A0D3GF30</accession>
<proteinExistence type="predicted"/>
<name>A0A0D3GF30_9ORYZ</name>